<keyword evidence="7" id="KW-1185">Reference proteome</keyword>
<evidence type="ECO:0000313" key="7">
    <source>
        <dbReference type="Proteomes" id="UP001236569"/>
    </source>
</evidence>
<evidence type="ECO:0000256" key="4">
    <source>
        <dbReference type="ARBA" id="ARBA00023284"/>
    </source>
</evidence>
<evidence type="ECO:0000313" key="6">
    <source>
        <dbReference type="EMBL" id="MDI9865905.1"/>
    </source>
</evidence>
<dbReference type="EMBL" id="JASHID010000012">
    <property type="protein sequence ID" value="MDI9865905.1"/>
    <property type="molecule type" value="Genomic_DNA"/>
</dbReference>
<feature type="domain" description="Thioredoxin" evidence="5">
    <location>
        <begin position="343"/>
        <end position="490"/>
    </location>
</feature>
<organism evidence="6 7">
    <name type="scientific">Flectobacillus longus</name>
    <dbReference type="NCBI Taxonomy" id="2984207"/>
    <lineage>
        <taxon>Bacteria</taxon>
        <taxon>Pseudomonadati</taxon>
        <taxon>Bacteroidota</taxon>
        <taxon>Cytophagia</taxon>
        <taxon>Cytophagales</taxon>
        <taxon>Flectobacillaceae</taxon>
        <taxon>Flectobacillus</taxon>
    </lineage>
</organism>
<dbReference type="SUPFAM" id="SSF52833">
    <property type="entry name" value="Thioredoxin-like"/>
    <property type="match status" value="1"/>
</dbReference>
<accession>A0ABT6YQT1</accession>
<dbReference type="InterPro" id="IPR036249">
    <property type="entry name" value="Thioredoxin-like_sf"/>
</dbReference>
<dbReference type="InterPro" id="IPR050553">
    <property type="entry name" value="Thioredoxin_ResA/DsbE_sf"/>
</dbReference>
<keyword evidence="4" id="KW-0676">Redox-active center</keyword>
<evidence type="ECO:0000256" key="2">
    <source>
        <dbReference type="ARBA" id="ARBA00022748"/>
    </source>
</evidence>
<comment type="caution">
    <text evidence="6">The sequence shown here is derived from an EMBL/GenBank/DDBJ whole genome shotgun (WGS) entry which is preliminary data.</text>
</comment>
<comment type="subcellular location">
    <subcellularLocation>
        <location evidence="1">Cell envelope</location>
    </subcellularLocation>
</comment>
<proteinExistence type="predicted"/>
<dbReference type="PANTHER" id="PTHR42852">
    <property type="entry name" value="THIOL:DISULFIDE INTERCHANGE PROTEIN DSBE"/>
    <property type="match status" value="1"/>
</dbReference>
<gene>
    <name evidence="6" type="ORF">QM480_16295</name>
</gene>
<protein>
    <submittedName>
        <fullName evidence="6">TlpA disulfide reductase family protein</fullName>
    </submittedName>
</protein>
<dbReference type="Proteomes" id="UP001236569">
    <property type="component" value="Unassembled WGS sequence"/>
</dbReference>
<dbReference type="PROSITE" id="PS51352">
    <property type="entry name" value="THIOREDOXIN_2"/>
    <property type="match status" value="1"/>
</dbReference>
<evidence type="ECO:0000259" key="5">
    <source>
        <dbReference type="PROSITE" id="PS51352"/>
    </source>
</evidence>
<dbReference type="RefSeq" id="WP_283370836.1">
    <property type="nucleotide sequence ID" value="NZ_JASHID010000012.1"/>
</dbReference>
<dbReference type="InterPro" id="IPR013766">
    <property type="entry name" value="Thioredoxin_domain"/>
</dbReference>
<dbReference type="InterPro" id="IPR012336">
    <property type="entry name" value="Thioredoxin-like_fold"/>
</dbReference>
<dbReference type="CDD" id="cd02966">
    <property type="entry name" value="TlpA_like_family"/>
    <property type="match status" value="1"/>
</dbReference>
<dbReference type="Gene3D" id="3.40.30.10">
    <property type="entry name" value="Glutaredoxin"/>
    <property type="match status" value="1"/>
</dbReference>
<dbReference type="PROSITE" id="PS51257">
    <property type="entry name" value="PROKAR_LIPOPROTEIN"/>
    <property type="match status" value="1"/>
</dbReference>
<dbReference type="Pfam" id="PF13905">
    <property type="entry name" value="Thioredoxin_8"/>
    <property type="match status" value="1"/>
</dbReference>
<reference evidence="6 7" key="1">
    <citation type="submission" date="2023-05" db="EMBL/GenBank/DDBJ databases">
        <title>Novel species of genus Flectobacillus isolated from stream in China.</title>
        <authorList>
            <person name="Lu H."/>
        </authorList>
    </citation>
    <scope>NUCLEOTIDE SEQUENCE [LARGE SCALE GENOMIC DNA]</scope>
    <source>
        <strain evidence="6 7">DC10W</strain>
    </source>
</reference>
<sequence>MIKIYTTTLSFITLICLLGSCKQTEKSDNIDGSYATLYGIINVSPELESIDNIPLYQFNYALQDRVPIARITLEKPQKEYQIKLKIDKPALFQLAHQGIFMSPHDSVHLNISIKKDAHSDLPKTIFEVLTSRNKGNYLYYQQFSDPETSILLNINIEDYLQNFSQYKARLKEEYDFRRNQFNNFSIQYPVSNEFKSWILNDLKFQYFDGLLSTLYYTNPTTLDADFFKEIKTSFQQNDSLLHMVSYGSFCLNYIWQYKNQIKNGNDYWNNLSSLNSLTHSINTNFKGTTRDYLLYTLLRDIAENKNQRYDFSIQQFFYNTKNQIKDSLFIKAVNHLNFTESNLSIPEDVQKLSLENSVGEQSELNDILKKHKGKIIFVDFWASWCSPCIAEFGSLKKIIRSYKKEMVFINISIDSEQSKWQKSAQKNLPEGVESYRILGTKANDDILSSFWGLSTIPRYIIINQQGNVAYFNAPRPSESKLQEIIKQLTKTN</sequence>
<evidence type="ECO:0000256" key="3">
    <source>
        <dbReference type="ARBA" id="ARBA00023157"/>
    </source>
</evidence>
<name>A0ABT6YQT1_9BACT</name>
<evidence type="ECO:0000256" key="1">
    <source>
        <dbReference type="ARBA" id="ARBA00004196"/>
    </source>
</evidence>
<dbReference type="PANTHER" id="PTHR42852:SF6">
    <property type="entry name" value="THIOL:DISULFIDE INTERCHANGE PROTEIN DSBE"/>
    <property type="match status" value="1"/>
</dbReference>
<keyword evidence="2" id="KW-0201">Cytochrome c-type biogenesis</keyword>
<keyword evidence="3" id="KW-1015">Disulfide bond</keyword>